<dbReference type="CDD" id="cd09620">
    <property type="entry name" value="CBM9_like_3"/>
    <property type="match status" value="1"/>
</dbReference>
<sequence length="200" mass="23213">MTNDREKMICRFVNYEDSVWEGLPAAELVDVNTGGPVQEETKVKVCWDESALYVRFECKDDYVVSKFLNHDDPLYEEDVVEVFIDEAGEGSHYIELELSPFNVLFDAKIDNDGENYIVHTDWHAEGIQTNVVSDGKLAIYDLRIPFDLFQKKPAIGTAWRINFYRIDDDRSGVRHFQAWSPTWNGDYHTPSRFGTLVFDR</sequence>
<reference evidence="2 3" key="1">
    <citation type="journal article" date="2023" name="Genome Announc.">
        <title>Pan-Genome Analyses of the Genus Cohnella and Proposal of the Novel Species Cohnella silvisoli sp. nov., Isolated from Forest Soil.</title>
        <authorList>
            <person name="Wang C."/>
            <person name="Mao L."/>
            <person name="Bao G."/>
            <person name="Zhu H."/>
        </authorList>
    </citation>
    <scope>NUCLEOTIDE SEQUENCE [LARGE SCALE GENOMIC DNA]</scope>
    <source>
        <strain evidence="2 3">NL03-T5-1</strain>
    </source>
</reference>
<accession>A0ABV1KX12</accession>
<gene>
    <name evidence="2" type="ORF">QJS35_19915</name>
</gene>
<dbReference type="SUPFAM" id="SSF49344">
    <property type="entry name" value="CBD9-like"/>
    <property type="match status" value="1"/>
</dbReference>
<dbReference type="InterPro" id="IPR010502">
    <property type="entry name" value="Carb-bd_dom_fam9"/>
</dbReference>
<dbReference type="EMBL" id="JASKHM010000012">
    <property type="protein sequence ID" value="MEQ4484654.1"/>
    <property type="molecule type" value="Genomic_DNA"/>
</dbReference>
<comment type="caution">
    <text evidence="2">The sequence shown here is derived from an EMBL/GenBank/DDBJ whole genome shotgun (WGS) entry which is preliminary data.</text>
</comment>
<protein>
    <submittedName>
        <fullName evidence="2">Carbohydrate-binding family 9-like protein</fullName>
    </submittedName>
</protein>
<feature type="domain" description="Carbohydrate-binding" evidence="1">
    <location>
        <begin position="17"/>
        <end position="197"/>
    </location>
</feature>
<evidence type="ECO:0000259" key="1">
    <source>
        <dbReference type="Pfam" id="PF06452"/>
    </source>
</evidence>
<name>A0ABV1KX12_9BACL</name>
<keyword evidence="3" id="KW-1185">Reference proteome</keyword>
<evidence type="ECO:0000313" key="3">
    <source>
        <dbReference type="Proteomes" id="UP001493487"/>
    </source>
</evidence>
<proteinExistence type="predicted"/>
<evidence type="ECO:0000313" key="2">
    <source>
        <dbReference type="EMBL" id="MEQ4484654.1"/>
    </source>
</evidence>
<dbReference type="Pfam" id="PF06452">
    <property type="entry name" value="CBM9_1"/>
    <property type="match status" value="1"/>
</dbReference>
<dbReference type="Gene3D" id="2.60.40.1190">
    <property type="match status" value="1"/>
</dbReference>
<organism evidence="2 3">
    <name type="scientific">Cohnella silvisoli</name>
    <dbReference type="NCBI Taxonomy" id="2873699"/>
    <lineage>
        <taxon>Bacteria</taxon>
        <taxon>Bacillati</taxon>
        <taxon>Bacillota</taxon>
        <taxon>Bacilli</taxon>
        <taxon>Bacillales</taxon>
        <taxon>Paenibacillaceae</taxon>
        <taxon>Cohnella</taxon>
    </lineage>
</organism>
<dbReference type="RefSeq" id="WP_232187036.1">
    <property type="nucleotide sequence ID" value="NZ_JAIOAP010000011.1"/>
</dbReference>
<dbReference type="Proteomes" id="UP001493487">
    <property type="component" value="Unassembled WGS sequence"/>
</dbReference>